<dbReference type="EMBL" id="QPKB01000003">
    <property type="protein sequence ID" value="RWR78699.1"/>
    <property type="molecule type" value="Genomic_DNA"/>
</dbReference>
<dbReference type="AlphaFoldDB" id="A0A443NJJ6"/>
<evidence type="ECO:0000256" key="1">
    <source>
        <dbReference type="SAM" id="MobiDB-lite"/>
    </source>
</evidence>
<dbReference type="STRING" id="337451.A0A443NJJ6"/>
<name>A0A443NJJ6_9MAGN</name>
<feature type="chain" id="PRO_5019476105" evidence="2">
    <location>
        <begin position="39"/>
        <end position="426"/>
    </location>
</feature>
<feature type="region of interest" description="Disordered" evidence="1">
    <location>
        <begin position="139"/>
        <end position="181"/>
    </location>
</feature>
<dbReference type="OrthoDB" id="272750at2759"/>
<dbReference type="PANTHER" id="PTHR31984">
    <property type="entry name" value="TRANSPORTER, PUTATIVE (DUF179)-RELATED"/>
    <property type="match status" value="1"/>
</dbReference>
<dbReference type="InterPro" id="IPR003774">
    <property type="entry name" value="AlgH-like"/>
</dbReference>
<reference evidence="3 4" key="1">
    <citation type="journal article" date="2019" name="Nat. Plants">
        <title>Stout camphor tree genome fills gaps in understanding of flowering plant genome evolution.</title>
        <authorList>
            <person name="Chaw S.M."/>
            <person name="Liu Y.C."/>
            <person name="Wu Y.W."/>
            <person name="Wang H.Y."/>
            <person name="Lin C.I."/>
            <person name="Wu C.S."/>
            <person name="Ke H.M."/>
            <person name="Chang L.Y."/>
            <person name="Hsu C.Y."/>
            <person name="Yang H.T."/>
            <person name="Sudianto E."/>
            <person name="Hsu M.H."/>
            <person name="Wu K.P."/>
            <person name="Wang L.N."/>
            <person name="Leebens-Mack J.H."/>
            <person name="Tsai I.J."/>
        </authorList>
    </citation>
    <scope>NUCLEOTIDE SEQUENCE [LARGE SCALE GENOMIC DNA]</scope>
    <source>
        <strain evidence="4">cv. Chaw 1501</strain>
        <tissue evidence="3">Young leaves</tissue>
    </source>
</reference>
<evidence type="ECO:0000313" key="4">
    <source>
        <dbReference type="Proteomes" id="UP000283530"/>
    </source>
</evidence>
<dbReference type="Proteomes" id="UP000283530">
    <property type="component" value="Unassembled WGS sequence"/>
</dbReference>
<dbReference type="Pfam" id="PF02622">
    <property type="entry name" value="DUF179"/>
    <property type="match status" value="1"/>
</dbReference>
<comment type="caution">
    <text evidence="3">The sequence shown here is derived from an EMBL/GenBank/DDBJ whole genome shotgun (WGS) entry which is preliminary data.</text>
</comment>
<keyword evidence="2" id="KW-0732">Signal</keyword>
<proteinExistence type="predicted"/>
<keyword evidence="4" id="KW-1185">Reference proteome</keyword>
<evidence type="ECO:0000256" key="2">
    <source>
        <dbReference type="SAM" id="SignalP"/>
    </source>
</evidence>
<dbReference type="Gene3D" id="3.40.1740.10">
    <property type="entry name" value="VC0467-like"/>
    <property type="match status" value="1"/>
</dbReference>
<dbReference type="SUPFAM" id="SSF143456">
    <property type="entry name" value="VC0467-like"/>
    <property type="match status" value="1"/>
</dbReference>
<accession>A0A443NJJ6</accession>
<protein>
    <submittedName>
        <fullName evidence="3">Uncharacterized protein</fullName>
    </submittedName>
</protein>
<feature type="signal peptide" evidence="2">
    <location>
        <begin position="1"/>
        <end position="38"/>
    </location>
</feature>
<feature type="compositionally biased region" description="Polar residues" evidence="1">
    <location>
        <begin position="145"/>
        <end position="154"/>
    </location>
</feature>
<evidence type="ECO:0000313" key="3">
    <source>
        <dbReference type="EMBL" id="RWR78699.1"/>
    </source>
</evidence>
<sequence>MNMAYSPSCSFYRIHIHPSCHLLSSALALLLNLIVSNASSRKKTEIFGLGIVQIRLRIGTHFERGMDLWSVHLQSSHRALFSAKISPFLQRNSWAERQLSSNFGKVGFLGMEDGGGFLEIRVSKLKCSSYRSLAVRAMGKKNHENSSNSGSSDQPIPEGDDANGSNTSDNTKSDDTANRKSHHVISDWRTFRANLVAQEQVQLSDGNATAHDSVSRESAKQLGLKWAHPIPVPEAGCVLVATEKLDGVGTFERTVVLLLRSGTKDPREGPFGVILNRPLRKKIKHMKPSNQDLATTFSECSLHFGGPLEASMFLLKTSENFLLPNFEQVIPGLSYGAKNSLDEAAGLVKKGMLKPKDFRFFVGYAGWQFDQLREEIESEYWYVAACSANLINVGPQDSGSDLWEEILQLMGGHYSEVSRKPKQDSS</sequence>
<organism evidence="3 4">
    <name type="scientific">Cinnamomum micranthum f. kanehirae</name>
    <dbReference type="NCBI Taxonomy" id="337451"/>
    <lineage>
        <taxon>Eukaryota</taxon>
        <taxon>Viridiplantae</taxon>
        <taxon>Streptophyta</taxon>
        <taxon>Embryophyta</taxon>
        <taxon>Tracheophyta</taxon>
        <taxon>Spermatophyta</taxon>
        <taxon>Magnoliopsida</taxon>
        <taxon>Magnoliidae</taxon>
        <taxon>Laurales</taxon>
        <taxon>Lauraceae</taxon>
        <taxon>Cinnamomum</taxon>
    </lineage>
</organism>
<dbReference type="PANTHER" id="PTHR31984:SF11">
    <property type="entry name" value="TRANSPORTER, PUTATIVE (DUF179)-RELATED"/>
    <property type="match status" value="1"/>
</dbReference>
<feature type="compositionally biased region" description="Basic and acidic residues" evidence="1">
    <location>
        <begin position="171"/>
        <end position="181"/>
    </location>
</feature>
<gene>
    <name evidence="3" type="ORF">CKAN_00724300</name>
</gene>